<dbReference type="EMBL" id="CADEPI010000007">
    <property type="protein sequence ID" value="CAB3361802.1"/>
    <property type="molecule type" value="Genomic_DNA"/>
</dbReference>
<dbReference type="Proteomes" id="UP000494165">
    <property type="component" value="Unassembled WGS sequence"/>
</dbReference>
<feature type="chain" id="PRO_5035827952" description="Single domain-containing protein" evidence="1">
    <location>
        <begin position="22"/>
        <end position="118"/>
    </location>
</feature>
<evidence type="ECO:0000313" key="2">
    <source>
        <dbReference type="EMBL" id="CAB3361802.1"/>
    </source>
</evidence>
<dbReference type="OrthoDB" id="8180485at2759"/>
<sequence length="118" mass="13110">MLSKFFVIALICAIVAHESLAAPQADTRTLAGNQDKKTRGFFGIIRRIFGHGCPEIPLCPIDCSVDTAVVHGYCCGCARFYERLPVICPDWLQCPLNPRELCGEYRFAIDCCCGTPYF</sequence>
<comment type="caution">
    <text evidence="2">The sequence shown here is derived from an EMBL/GenBank/DDBJ whole genome shotgun (WGS) entry which is preliminary data.</text>
</comment>
<gene>
    <name evidence="2" type="ORF">CLODIP_2_CD01690</name>
</gene>
<feature type="signal peptide" evidence="1">
    <location>
        <begin position="1"/>
        <end position="21"/>
    </location>
</feature>
<evidence type="ECO:0008006" key="4">
    <source>
        <dbReference type="Google" id="ProtNLM"/>
    </source>
</evidence>
<proteinExistence type="predicted"/>
<accession>A0A8S1BYF6</accession>
<evidence type="ECO:0000256" key="1">
    <source>
        <dbReference type="SAM" id="SignalP"/>
    </source>
</evidence>
<name>A0A8S1BYF6_9INSE</name>
<organism evidence="2 3">
    <name type="scientific">Cloeon dipterum</name>
    <dbReference type="NCBI Taxonomy" id="197152"/>
    <lineage>
        <taxon>Eukaryota</taxon>
        <taxon>Metazoa</taxon>
        <taxon>Ecdysozoa</taxon>
        <taxon>Arthropoda</taxon>
        <taxon>Hexapoda</taxon>
        <taxon>Insecta</taxon>
        <taxon>Pterygota</taxon>
        <taxon>Palaeoptera</taxon>
        <taxon>Ephemeroptera</taxon>
        <taxon>Pisciforma</taxon>
        <taxon>Baetidae</taxon>
        <taxon>Cloeon</taxon>
    </lineage>
</organism>
<evidence type="ECO:0000313" key="3">
    <source>
        <dbReference type="Proteomes" id="UP000494165"/>
    </source>
</evidence>
<dbReference type="AlphaFoldDB" id="A0A8S1BYF6"/>
<protein>
    <recommendedName>
        <fullName evidence="4">Single domain-containing protein</fullName>
    </recommendedName>
</protein>
<reference evidence="2 3" key="1">
    <citation type="submission" date="2020-04" db="EMBL/GenBank/DDBJ databases">
        <authorList>
            <person name="Alioto T."/>
            <person name="Alioto T."/>
            <person name="Gomez Garrido J."/>
        </authorList>
    </citation>
    <scope>NUCLEOTIDE SEQUENCE [LARGE SCALE GENOMIC DNA]</scope>
</reference>
<keyword evidence="1" id="KW-0732">Signal</keyword>
<keyword evidence="3" id="KW-1185">Reference proteome</keyword>